<feature type="domain" description="TonB-dependent receptor plug" evidence="12">
    <location>
        <begin position="114"/>
        <end position="219"/>
    </location>
</feature>
<sequence length="1023" mass="113374">MKTKLNGILTLLLALVAQVAFAQQTVTGTVTGPDGGPILGATVLVKNSSVFASTDFDGKYTIQASPEDILVFSYTGYDTQEIIVGDQTTIDVSMKTSLDEVVVQAYRSTTTKRSIVASSVVTAKQLEDRPNASAIQRLQGQVAGLSVQTSTGQPGANSLIQIRGVSSINGNTEPLIVIDGIPVDEDVFRTINPLDIESTTVLKDAAGTAIYGNRGANGVIVITTKRADFDQDLTVRYTSQTGFTELLGADYNLFSAQDYLRFERENGVGAGANGFDNSGTPLTDAEIAAFSVSESWEDAFYRTGRNTLHNLNLSSGGKNLSQVTTIGYVEQEGALLASDLQRFTLRNNLNIKSEDERFTSQTSMQLGFSKNNSQTEPDNDRNNFIYFNSIFGANRGLPYFDPNNSQNLERWVDGLQAFYSPYVTLDNTRLNTNKEDEIKMVIGANNAYKITDHITARYNIGMDYTQENYLRVADPNSALARVHASFIGPDAVEGFQTESFFRDFRFNNTLSVGYENTFGADENGEGGHTFLANLYTEYVKGHFKSFNYSQTGLNPRTFSPGNGAGFVADVEDNDEFVPTVGASKASTGLFSYFGEIDYDYDNKFGVFAALRRDASSRFTGDNTWGTFWSVAGRWNVSEMDFMQDVSWVNNLKVRASYGTTGNERIAGTYYGALNNFRTLFNTGIGYGDNQTFFRSQLGNESLRWETIKTANLGIEFGLFENRLRSTIEVYDRKTEDLFFNIFVSTLVTPSGSIQANVGDLSNKGAELALNYDLFRSDQADGFNFTVNANINYNEFEVTKIDAEGGLIDNGSTVIQEGAQLNEYFVVPYLGVNPANGNLLFEDINGNPTENPTLEDRRLTGTDSQPDFQGGFGFNTSYKGFFLESQFVFMTGLERFDSNLASYYDINDLGQYQLSSDLERSWTPDNRITDMPAVNATNLSPGVTSDRFLINSNFVRWRFLQLGYNFDREMLEKTFLQNVRIYANGENLATFSNWLGFDPESTRQSELNRYPTPRTVSVGIDLTF</sequence>
<feature type="chain" id="PRO_5012077269" description="SusC/RagA family TonB-linked outer membrane protein" evidence="10">
    <location>
        <begin position="23"/>
        <end position="1023"/>
    </location>
</feature>
<dbReference type="RefSeq" id="WP_085766789.1">
    <property type="nucleotide sequence ID" value="NZ_CP019344.1"/>
</dbReference>
<evidence type="ECO:0000313" key="13">
    <source>
        <dbReference type="EMBL" id="ARN77996.1"/>
    </source>
</evidence>
<reference evidence="13 14" key="1">
    <citation type="submission" date="2016-11" db="EMBL/GenBank/DDBJ databases">
        <title>Trade-off between light-utilization and light-protection in marine flavobacteria.</title>
        <authorList>
            <person name="Kumagai Y."/>
        </authorList>
    </citation>
    <scope>NUCLEOTIDE SEQUENCE [LARGE SCALE GENOMIC DNA]</scope>
    <source>
        <strain evidence="13 14">JCM 13191</strain>
    </source>
</reference>
<evidence type="ECO:0000256" key="9">
    <source>
        <dbReference type="RuleBase" id="RU003357"/>
    </source>
</evidence>
<dbReference type="InterPro" id="IPR023997">
    <property type="entry name" value="TonB-dep_OMP_SusC/RagA_CS"/>
</dbReference>
<name>A0A1W6MKF8_9FLAO</name>
<evidence type="ECO:0000256" key="2">
    <source>
        <dbReference type="ARBA" id="ARBA00022448"/>
    </source>
</evidence>
<dbReference type="EMBL" id="CP019344">
    <property type="protein sequence ID" value="ARN77996.1"/>
    <property type="molecule type" value="Genomic_DNA"/>
</dbReference>
<proteinExistence type="inferred from homology"/>
<evidence type="ECO:0000256" key="8">
    <source>
        <dbReference type="PROSITE-ProRule" id="PRU01360"/>
    </source>
</evidence>
<evidence type="ECO:0000256" key="7">
    <source>
        <dbReference type="ARBA" id="ARBA00023237"/>
    </source>
</evidence>
<organism evidence="13 14">
    <name type="scientific">Nonlabens spongiae</name>
    <dbReference type="NCBI Taxonomy" id="331648"/>
    <lineage>
        <taxon>Bacteria</taxon>
        <taxon>Pseudomonadati</taxon>
        <taxon>Bacteroidota</taxon>
        <taxon>Flavobacteriia</taxon>
        <taxon>Flavobacteriales</taxon>
        <taxon>Flavobacteriaceae</taxon>
        <taxon>Nonlabens</taxon>
    </lineage>
</organism>
<accession>A0A1W6MKF8</accession>
<dbReference type="InterPro" id="IPR008969">
    <property type="entry name" value="CarboxyPept-like_regulatory"/>
</dbReference>
<evidence type="ECO:0000256" key="1">
    <source>
        <dbReference type="ARBA" id="ARBA00004571"/>
    </source>
</evidence>
<evidence type="ECO:0000259" key="12">
    <source>
        <dbReference type="Pfam" id="PF07715"/>
    </source>
</evidence>
<dbReference type="SUPFAM" id="SSF56935">
    <property type="entry name" value="Porins"/>
    <property type="match status" value="1"/>
</dbReference>
<dbReference type="Proteomes" id="UP000193431">
    <property type="component" value="Chromosome"/>
</dbReference>
<keyword evidence="2 8" id="KW-0813">Transport</keyword>
<dbReference type="OrthoDB" id="9768177at2"/>
<evidence type="ECO:0000313" key="14">
    <source>
        <dbReference type="Proteomes" id="UP000193431"/>
    </source>
</evidence>
<dbReference type="AlphaFoldDB" id="A0A1W6MKF8"/>
<evidence type="ECO:0000256" key="6">
    <source>
        <dbReference type="ARBA" id="ARBA00023136"/>
    </source>
</evidence>
<dbReference type="InterPro" id="IPR000531">
    <property type="entry name" value="Beta-barrel_TonB"/>
</dbReference>
<dbReference type="GO" id="GO:0009279">
    <property type="term" value="C:cell outer membrane"/>
    <property type="evidence" value="ECO:0007669"/>
    <property type="project" value="UniProtKB-SubCell"/>
</dbReference>
<feature type="domain" description="TonB-dependent receptor-like beta-barrel" evidence="11">
    <location>
        <begin position="374"/>
        <end position="986"/>
    </location>
</feature>
<evidence type="ECO:0000256" key="5">
    <source>
        <dbReference type="ARBA" id="ARBA00023077"/>
    </source>
</evidence>
<feature type="signal peptide" evidence="10">
    <location>
        <begin position="1"/>
        <end position="22"/>
    </location>
</feature>
<keyword evidence="14" id="KW-1185">Reference proteome</keyword>
<dbReference type="Pfam" id="PF00593">
    <property type="entry name" value="TonB_dep_Rec_b-barrel"/>
    <property type="match status" value="1"/>
</dbReference>
<keyword evidence="5 9" id="KW-0798">TonB box</keyword>
<dbReference type="STRING" id="331648.BST97_08270"/>
<keyword evidence="4 8" id="KW-0812">Transmembrane</keyword>
<evidence type="ECO:0000256" key="3">
    <source>
        <dbReference type="ARBA" id="ARBA00022452"/>
    </source>
</evidence>
<dbReference type="InterPro" id="IPR036942">
    <property type="entry name" value="Beta-barrel_TonB_sf"/>
</dbReference>
<dbReference type="SUPFAM" id="SSF49464">
    <property type="entry name" value="Carboxypeptidase regulatory domain-like"/>
    <property type="match status" value="1"/>
</dbReference>
<dbReference type="InterPro" id="IPR039426">
    <property type="entry name" value="TonB-dep_rcpt-like"/>
</dbReference>
<evidence type="ECO:0000259" key="11">
    <source>
        <dbReference type="Pfam" id="PF00593"/>
    </source>
</evidence>
<evidence type="ECO:0000256" key="10">
    <source>
        <dbReference type="SAM" id="SignalP"/>
    </source>
</evidence>
<dbReference type="Pfam" id="PF13715">
    <property type="entry name" value="CarbopepD_reg_2"/>
    <property type="match status" value="1"/>
</dbReference>
<dbReference type="Gene3D" id="2.60.40.1120">
    <property type="entry name" value="Carboxypeptidase-like, regulatory domain"/>
    <property type="match status" value="1"/>
</dbReference>
<comment type="subcellular location">
    <subcellularLocation>
        <location evidence="1 8">Cell outer membrane</location>
        <topology evidence="1 8">Multi-pass membrane protein</topology>
    </subcellularLocation>
</comment>
<dbReference type="Gene3D" id="2.170.130.10">
    <property type="entry name" value="TonB-dependent receptor, plug domain"/>
    <property type="match status" value="1"/>
</dbReference>
<dbReference type="InterPro" id="IPR023996">
    <property type="entry name" value="TonB-dep_OMP_SusC/RagA"/>
</dbReference>
<dbReference type="PROSITE" id="PS52016">
    <property type="entry name" value="TONB_DEPENDENT_REC_3"/>
    <property type="match status" value="1"/>
</dbReference>
<protein>
    <recommendedName>
        <fullName evidence="15">SusC/RagA family TonB-linked outer membrane protein</fullName>
    </recommendedName>
</protein>
<keyword evidence="10" id="KW-0732">Signal</keyword>
<evidence type="ECO:0008006" key="15">
    <source>
        <dbReference type="Google" id="ProtNLM"/>
    </source>
</evidence>
<dbReference type="InterPro" id="IPR012910">
    <property type="entry name" value="Plug_dom"/>
</dbReference>
<keyword evidence="7 8" id="KW-0998">Cell outer membrane</keyword>
<dbReference type="Pfam" id="PF07715">
    <property type="entry name" value="Plug"/>
    <property type="match status" value="1"/>
</dbReference>
<dbReference type="NCBIfam" id="TIGR04057">
    <property type="entry name" value="SusC_RagA_signa"/>
    <property type="match status" value="1"/>
</dbReference>
<keyword evidence="3 8" id="KW-1134">Transmembrane beta strand</keyword>
<evidence type="ECO:0000256" key="4">
    <source>
        <dbReference type="ARBA" id="ARBA00022692"/>
    </source>
</evidence>
<gene>
    <name evidence="13" type="ORF">BST97_08270</name>
</gene>
<dbReference type="InterPro" id="IPR037066">
    <property type="entry name" value="Plug_dom_sf"/>
</dbReference>
<keyword evidence="6 8" id="KW-0472">Membrane</keyword>
<dbReference type="NCBIfam" id="TIGR04056">
    <property type="entry name" value="OMP_RagA_SusC"/>
    <property type="match status" value="1"/>
</dbReference>
<comment type="similarity">
    <text evidence="8 9">Belongs to the TonB-dependent receptor family.</text>
</comment>
<dbReference type="Gene3D" id="2.40.170.20">
    <property type="entry name" value="TonB-dependent receptor, beta-barrel domain"/>
    <property type="match status" value="1"/>
</dbReference>